<dbReference type="InterPro" id="IPR037026">
    <property type="entry name" value="Vgr_OB-fold_dom_sf"/>
</dbReference>
<gene>
    <name evidence="2" type="ORF">ERJ68_00110</name>
</gene>
<protein>
    <submittedName>
        <fullName evidence="2">Phage baseplate assembly protein V</fullName>
    </submittedName>
</protein>
<dbReference type="InterPro" id="IPR006531">
    <property type="entry name" value="Gp5/Vgr_OB"/>
</dbReference>
<organism evidence="2 3">
    <name type="scientific">Aphanocapsa feldmannii 277cI</name>
    <dbReference type="NCBI Taxonomy" id="2507554"/>
    <lineage>
        <taxon>Bacteria</taxon>
        <taxon>Bacillati</taxon>
        <taxon>Cyanobacteriota</taxon>
        <taxon>Cyanophyceae</taxon>
        <taxon>Oscillatoriophycideae</taxon>
        <taxon>Chroococcales</taxon>
        <taxon>Microcystaceae</taxon>
        <taxon>Aphanocapsa</taxon>
    </lineage>
</organism>
<feature type="domain" description="Gp5/Type VI secretion system Vgr protein OB-fold" evidence="1">
    <location>
        <begin position="34"/>
        <end position="105"/>
    </location>
</feature>
<dbReference type="Pfam" id="PF04717">
    <property type="entry name" value="Phage_base_V"/>
    <property type="match status" value="1"/>
</dbReference>
<evidence type="ECO:0000259" key="1">
    <source>
        <dbReference type="Pfam" id="PF04717"/>
    </source>
</evidence>
<sequence length="166" mass="18188">MTYLQERDDQRTGGVGSAELTQLRRQLRNAIRSGHIAAVDHTGVEIGVPAARVWLDAERLTTQWLPWITPRAADDHVWDPPDLGEHVLVLAPSGDLAAAWILGSVSSAGQAPAERRGGLWLRQQKDGATISYDRHAHQLRVSIPGDILIEAEGSMTLRGRIIDLNP</sequence>
<evidence type="ECO:0000313" key="2">
    <source>
        <dbReference type="EMBL" id="TGH28156.1"/>
    </source>
</evidence>
<reference evidence="2 3" key="1">
    <citation type="journal article" date="2019" name="mSystems">
        <title>Life at home and on the roam: Genomic adaptions reflect the dual lifestyle of an intracellular, facultative symbiont.</title>
        <authorList>
            <person name="Burgsdorf I."/>
        </authorList>
    </citation>
    <scope>NUCLEOTIDE SEQUENCE [LARGE SCALE GENOMIC DNA]</scope>
    <source>
        <strain evidence="2">277cI</strain>
    </source>
</reference>
<dbReference type="EMBL" id="SRMN01000001">
    <property type="protein sequence ID" value="TGH28156.1"/>
    <property type="molecule type" value="Genomic_DNA"/>
</dbReference>
<dbReference type="NCBIfam" id="TIGR01644">
    <property type="entry name" value="phage_P2_V"/>
    <property type="match status" value="1"/>
</dbReference>
<dbReference type="Proteomes" id="UP000315454">
    <property type="component" value="Unassembled WGS sequence"/>
</dbReference>
<comment type="caution">
    <text evidence="2">The sequence shown here is derived from an EMBL/GenBank/DDBJ whole genome shotgun (WGS) entry which is preliminary data.</text>
</comment>
<dbReference type="InterPro" id="IPR013046">
    <property type="entry name" value="GpV/Gp45"/>
</dbReference>
<dbReference type="Gene3D" id="2.40.50.230">
    <property type="entry name" value="Gp5 N-terminal domain"/>
    <property type="match status" value="1"/>
</dbReference>
<proteinExistence type="predicted"/>
<name>A0A524RVZ0_9CHRO</name>
<dbReference type="AlphaFoldDB" id="A0A524RVZ0"/>
<evidence type="ECO:0000313" key="3">
    <source>
        <dbReference type="Proteomes" id="UP000315454"/>
    </source>
</evidence>
<dbReference type="Gene3D" id="6.20.150.10">
    <property type="match status" value="1"/>
</dbReference>
<accession>A0A524RVZ0</accession>